<dbReference type="PROSITE" id="PS50088">
    <property type="entry name" value="ANK_REPEAT"/>
    <property type="match status" value="3"/>
</dbReference>
<keyword evidence="4" id="KW-0964">Secreted</keyword>
<evidence type="ECO:0000256" key="5">
    <source>
        <dbReference type="ARBA" id="ARBA00022537"/>
    </source>
</evidence>
<feature type="repeat" description="ANK" evidence="10">
    <location>
        <begin position="331"/>
        <end position="363"/>
    </location>
</feature>
<keyword evidence="7" id="KW-0528">Neurotoxin</keyword>
<dbReference type="Proteomes" id="UP000827092">
    <property type="component" value="Unassembled WGS sequence"/>
</dbReference>
<keyword evidence="9" id="KW-0472">Membrane</keyword>
<evidence type="ECO:0000256" key="9">
    <source>
        <dbReference type="ARBA" id="ARBA00023298"/>
    </source>
</evidence>
<comment type="subcellular location">
    <subcellularLocation>
        <location evidence="2">Secreted</location>
    </subcellularLocation>
    <subcellularLocation>
        <location evidence="1">Target cell membrane</location>
    </subcellularLocation>
</comment>
<name>A0AAV6UQW3_9ARAC</name>
<dbReference type="Pfam" id="PF12796">
    <property type="entry name" value="Ank_2"/>
    <property type="match status" value="2"/>
</dbReference>
<reference evidence="11 12" key="1">
    <citation type="journal article" date="2022" name="Nat. Ecol. Evol.">
        <title>A masculinizing supergene underlies an exaggerated male reproductive morph in a spider.</title>
        <authorList>
            <person name="Hendrickx F."/>
            <person name="De Corte Z."/>
            <person name="Sonet G."/>
            <person name="Van Belleghem S.M."/>
            <person name="Kostlbacher S."/>
            <person name="Vangestel C."/>
        </authorList>
    </citation>
    <scope>NUCLEOTIDE SEQUENCE [LARGE SCALE GENOMIC DNA]</scope>
    <source>
        <strain evidence="11">W744_W776</strain>
    </source>
</reference>
<evidence type="ECO:0000256" key="6">
    <source>
        <dbReference type="ARBA" id="ARBA00022656"/>
    </source>
</evidence>
<accession>A0AAV6UQW3</accession>
<evidence type="ECO:0000256" key="10">
    <source>
        <dbReference type="PROSITE-ProRule" id="PRU00023"/>
    </source>
</evidence>
<sequence length="397" mass="44579">MMSTEVKSENLEEILQSSIELIHCISPKADMEHQEKLGKLIIKLFLLAESQVGNVKWVAKLRDKLNCVESLSFSSTSFENQSSFTIKEMQMEHLTLKFSVLEKTLDRKSLNSQLVHNFSTYESDKSLQVVVEMLLLDIMSIFEDSNKNLTDNLLYLDENSPVLVGRNLRNHLAHGNALCDILQNKSSVSIALNAKKIILENITQQKKKIGKLIKNDPIKVKTRCEQNLKIMEVQNSLFFALKNGNLEDLNKCIREGADVQARNKHLWTSLHFAAQGGNIQIGSFLVEQNLDVKATNKNGQTPIHIASAFGHKDMVQLLLKRNVDVKVVDYSLKTPLHFAAQNGHTAVIKLLLRNKASPASTDMSGCMPIQYAIVFNHQEATEILLAEQKINASVMSS</sequence>
<dbReference type="GO" id="GO:0044231">
    <property type="term" value="C:host cell presynaptic membrane"/>
    <property type="evidence" value="ECO:0007669"/>
    <property type="project" value="UniProtKB-KW"/>
</dbReference>
<evidence type="ECO:0000256" key="8">
    <source>
        <dbReference type="ARBA" id="ARBA00023028"/>
    </source>
</evidence>
<dbReference type="EMBL" id="JAFNEN010000287">
    <property type="protein sequence ID" value="KAG8186862.1"/>
    <property type="molecule type" value="Genomic_DNA"/>
</dbReference>
<dbReference type="GO" id="GO:0006887">
    <property type="term" value="P:exocytosis"/>
    <property type="evidence" value="ECO:0007669"/>
    <property type="project" value="UniProtKB-KW"/>
</dbReference>
<evidence type="ECO:0000256" key="2">
    <source>
        <dbReference type="ARBA" id="ARBA00004613"/>
    </source>
</evidence>
<proteinExistence type="predicted"/>
<dbReference type="InterPro" id="IPR002110">
    <property type="entry name" value="Ankyrin_rpt"/>
</dbReference>
<dbReference type="SUPFAM" id="SSF48403">
    <property type="entry name" value="Ankyrin repeat"/>
    <property type="match status" value="1"/>
</dbReference>
<evidence type="ECO:0000256" key="1">
    <source>
        <dbReference type="ARBA" id="ARBA00004175"/>
    </source>
</evidence>
<dbReference type="GO" id="GO:0005576">
    <property type="term" value="C:extracellular region"/>
    <property type="evidence" value="ECO:0007669"/>
    <property type="project" value="UniProtKB-SubCell"/>
</dbReference>
<organism evidence="11 12">
    <name type="scientific">Oedothorax gibbosus</name>
    <dbReference type="NCBI Taxonomy" id="931172"/>
    <lineage>
        <taxon>Eukaryota</taxon>
        <taxon>Metazoa</taxon>
        <taxon>Ecdysozoa</taxon>
        <taxon>Arthropoda</taxon>
        <taxon>Chelicerata</taxon>
        <taxon>Arachnida</taxon>
        <taxon>Araneae</taxon>
        <taxon>Araneomorphae</taxon>
        <taxon>Entelegynae</taxon>
        <taxon>Araneoidea</taxon>
        <taxon>Linyphiidae</taxon>
        <taxon>Erigoninae</taxon>
        <taxon>Oedothorax</taxon>
    </lineage>
</organism>
<dbReference type="GO" id="GO:0090729">
    <property type="term" value="F:toxin activity"/>
    <property type="evidence" value="ECO:0007669"/>
    <property type="project" value="UniProtKB-KW"/>
</dbReference>
<keyword evidence="10" id="KW-0040">ANK repeat</keyword>
<dbReference type="PANTHER" id="PTHR22677">
    <property type="entry name" value="ANKYRIN REPEAT DOMAIN-CONTAINING PROTEIN 60"/>
    <property type="match status" value="1"/>
</dbReference>
<protein>
    <submittedName>
        <fullName evidence="11">Uncharacterized protein</fullName>
    </submittedName>
</protein>
<evidence type="ECO:0000256" key="4">
    <source>
        <dbReference type="ARBA" id="ARBA00022525"/>
    </source>
</evidence>
<feature type="repeat" description="ANK" evidence="10">
    <location>
        <begin position="298"/>
        <end position="330"/>
    </location>
</feature>
<dbReference type="InterPro" id="IPR039323">
    <property type="entry name" value="ANKRD_45/46/60"/>
</dbReference>
<dbReference type="AlphaFoldDB" id="A0AAV6UQW3"/>
<keyword evidence="5" id="KW-1052">Target cell membrane</keyword>
<keyword evidence="8" id="KW-0638">Presynaptic neurotoxin</keyword>
<comment type="caution">
    <text evidence="11">The sequence shown here is derived from an EMBL/GenBank/DDBJ whole genome shotgun (WGS) entry which is preliminary data.</text>
</comment>
<dbReference type="SMART" id="SM00248">
    <property type="entry name" value="ANK"/>
    <property type="match status" value="5"/>
</dbReference>
<keyword evidence="12" id="KW-1185">Reference proteome</keyword>
<keyword evidence="3" id="KW-0268">Exocytosis</keyword>
<dbReference type="InterPro" id="IPR036770">
    <property type="entry name" value="Ankyrin_rpt-contain_sf"/>
</dbReference>
<dbReference type="Gene3D" id="1.25.40.20">
    <property type="entry name" value="Ankyrin repeat-containing domain"/>
    <property type="match status" value="1"/>
</dbReference>
<feature type="repeat" description="ANK" evidence="10">
    <location>
        <begin position="265"/>
        <end position="297"/>
    </location>
</feature>
<evidence type="ECO:0000313" key="11">
    <source>
        <dbReference type="EMBL" id="KAG8186862.1"/>
    </source>
</evidence>
<dbReference type="PANTHER" id="PTHR22677:SF4">
    <property type="entry name" value="USHER SYNDROME TYPE-1G PROTEIN-LIKE PROTEIN"/>
    <property type="match status" value="1"/>
</dbReference>
<keyword evidence="6" id="KW-0800">Toxin</keyword>
<gene>
    <name evidence="11" type="ORF">JTE90_024106</name>
</gene>
<evidence type="ECO:0000256" key="3">
    <source>
        <dbReference type="ARBA" id="ARBA00022483"/>
    </source>
</evidence>
<evidence type="ECO:0000256" key="7">
    <source>
        <dbReference type="ARBA" id="ARBA00022699"/>
    </source>
</evidence>
<evidence type="ECO:0000313" key="12">
    <source>
        <dbReference type="Proteomes" id="UP000827092"/>
    </source>
</evidence>
<keyword evidence="9" id="KW-1053">Target membrane</keyword>
<dbReference type="GO" id="GO:0044218">
    <property type="term" value="C:other organism cell membrane"/>
    <property type="evidence" value="ECO:0007669"/>
    <property type="project" value="UniProtKB-KW"/>
</dbReference>
<dbReference type="PROSITE" id="PS50297">
    <property type="entry name" value="ANK_REP_REGION"/>
    <property type="match status" value="2"/>
</dbReference>